<evidence type="ECO:0000256" key="1">
    <source>
        <dbReference type="ARBA" id="ARBA00022679"/>
    </source>
</evidence>
<dbReference type="Gene3D" id="3.40.50.2000">
    <property type="entry name" value="Glycogen Phosphorylase B"/>
    <property type="match status" value="2"/>
</dbReference>
<dbReference type="RefSeq" id="WP_095178121.1">
    <property type="nucleotide sequence ID" value="NZ_CP173238.1"/>
</dbReference>
<dbReference type="InterPro" id="IPR028098">
    <property type="entry name" value="Glyco_trans_4-like_N"/>
</dbReference>
<dbReference type="InterPro" id="IPR001296">
    <property type="entry name" value="Glyco_trans_1"/>
</dbReference>
<evidence type="ECO:0000313" key="4">
    <source>
        <dbReference type="EMBL" id="SQB35384.1"/>
    </source>
</evidence>
<reference evidence="4 5" key="1">
    <citation type="submission" date="2018-06" db="EMBL/GenBank/DDBJ databases">
        <authorList>
            <consortium name="Pathogen Informatics"/>
            <person name="Doyle S."/>
        </authorList>
    </citation>
    <scope>NUCLEOTIDE SEQUENCE [LARGE SCALE GENOMIC DNA]</scope>
    <source>
        <strain evidence="4 5">NCTC13028</strain>
    </source>
</reference>
<evidence type="ECO:0000259" key="3">
    <source>
        <dbReference type="Pfam" id="PF13439"/>
    </source>
</evidence>
<dbReference type="GO" id="GO:0016757">
    <property type="term" value="F:glycosyltransferase activity"/>
    <property type="evidence" value="ECO:0007669"/>
    <property type="project" value="UniProtKB-KW"/>
</dbReference>
<accession>A0A240ASN4</accession>
<dbReference type="AlphaFoldDB" id="A0A240ASN4"/>
<dbReference type="EMBL" id="UAWC01000024">
    <property type="protein sequence ID" value="SQB35384.1"/>
    <property type="molecule type" value="Genomic_DNA"/>
</dbReference>
<dbReference type="CDD" id="cd03794">
    <property type="entry name" value="GT4_WbuB-like"/>
    <property type="match status" value="1"/>
</dbReference>
<organism evidence="4 5">
    <name type="scientific">Clostridium cochlearium</name>
    <dbReference type="NCBI Taxonomy" id="1494"/>
    <lineage>
        <taxon>Bacteria</taxon>
        <taxon>Bacillati</taxon>
        <taxon>Bacillota</taxon>
        <taxon>Clostridia</taxon>
        <taxon>Eubacteriales</taxon>
        <taxon>Clostridiaceae</taxon>
        <taxon>Clostridium</taxon>
    </lineage>
</organism>
<dbReference type="PANTHER" id="PTHR46401">
    <property type="entry name" value="GLYCOSYLTRANSFERASE WBBK-RELATED"/>
    <property type="match status" value="1"/>
</dbReference>
<dbReference type="SUPFAM" id="SSF53756">
    <property type="entry name" value="UDP-Glycosyltransferase/glycogen phosphorylase"/>
    <property type="match status" value="1"/>
</dbReference>
<protein>
    <submittedName>
        <fullName evidence="4">Glycosyl transferase</fullName>
        <ecNumber evidence="4">2.4.1.-</ecNumber>
    </submittedName>
</protein>
<evidence type="ECO:0000259" key="2">
    <source>
        <dbReference type="Pfam" id="PF00534"/>
    </source>
</evidence>
<dbReference type="EC" id="2.4.1.-" evidence="4"/>
<keyword evidence="4" id="KW-0328">Glycosyltransferase</keyword>
<feature type="domain" description="Glycosyl transferase family 1" evidence="2">
    <location>
        <begin position="177"/>
        <end position="344"/>
    </location>
</feature>
<sequence>MKICMLTSGHDVFDNRIYYKEILSLRKKYKEIYMIAPGYKDFITDDGIVVKCFPPRKNWRDRIRPMKDMFNIAKELGADIYHAHEPDSFQVATKIKKALGCKIIYDSHEYHPEAFAEHFGAIKAPMEKLIYLYEKSLGKRADCIVTVNELLVNKFKKYNSNVELIPNYPVLKDEEFVKEQVDKPTFIYVGGLREDRGIFKILEAIKLVKKEDCKYMFIGPFETKDFESKCYEFIEKNLKNKDIVFTGKIPHVEVFDYLKKSHAGFVILQPDNWRYVNAEPIKLFEYMSSKTAIIGSDFPMVRNIVEDAESGLLVEATSPESIAKAIEVLSNDLEKTKIMGQKGYLKVKKLYNWSVCEKRLLDAYEKLS</sequence>
<feature type="domain" description="Glycosyltransferase subfamily 4-like N-terminal" evidence="3">
    <location>
        <begin position="25"/>
        <end position="167"/>
    </location>
</feature>
<gene>
    <name evidence="4" type="ORF">NCTC13028_01921</name>
</gene>
<dbReference type="Proteomes" id="UP000250223">
    <property type="component" value="Unassembled WGS sequence"/>
</dbReference>
<dbReference type="GeneID" id="70577814"/>
<dbReference type="Pfam" id="PF00534">
    <property type="entry name" value="Glycos_transf_1"/>
    <property type="match status" value="1"/>
</dbReference>
<proteinExistence type="predicted"/>
<name>A0A240ASN4_CLOCO</name>
<dbReference type="PANTHER" id="PTHR46401:SF2">
    <property type="entry name" value="GLYCOSYLTRANSFERASE WBBK-RELATED"/>
    <property type="match status" value="1"/>
</dbReference>
<dbReference type="Pfam" id="PF13439">
    <property type="entry name" value="Glyco_transf_4"/>
    <property type="match status" value="1"/>
</dbReference>
<dbReference type="GO" id="GO:0009103">
    <property type="term" value="P:lipopolysaccharide biosynthetic process"/>
    <property type="evidence" value="ECO:0007669"/>
    <property type="project" value="TreeGrafter"/>
</dbReference>
<keyword evidence="1 4" id="KW-0808">Transferase</keyword>
<evidence type="ECO:0000313" key="5">
    <source>
        <dbReference type="Proteomes" id="UP000250223"/>
    </source>
</evidence>